<accession>A0A9P1D1P6</accession>
<name>A0A9P1D1P6_9DINO</name>
<proteinExistence type="predicted"/>
<dbReference type="AlphaFoldDB" id="A0A9P1D1P6"/>
<dbReference type="EMBL" id="CAMXCT010002848">
    <property type="protein sequence ID" value="CAI4000853.1"/>
    <property type="molecule type" value="Genomic_DNA"/>
</dbReference>
<feature type="compositionally biased region" description="Basic and acidic residues" evidence="1">
    <location>
        <begin position="324"/>
        <end position="336"/>
    </location>
</feature>
<comment type="caution">
    <text evidence="2">The sequence shown here is derived from an EMBL/GenBank/DDBJ whole genome shotgun (WGS) entry which is preliminary data.</text>
</comment>
<feature type="region of interest" description="Disordered" evidence="1">
    <location>
        <begin position="316"/>
        <end position="342"/>
    </location>
</feature>
<dbReference type="Proteomes" id="UP001152797">
    <property type="component" value="Unassembled WGS sequence"/>
</dbReference>
<reference evidence="3 4" key="2">
    <citation type="submission" date="2024-05" db="EMBL/GenBank/DDBJ databases">
        <authorList>
            <person name="Chen Y."/>
            <person name="Shah S."/>
            <person name="Dougan E. K."/>
            <person name="Thang M."/>
            <person name="Chan C."/>
        </authorList>
    </citation>
    <scope>NUCLEOTIDE SEQUENCE [LARGE SCALE GENOMIC DNA]</scope>
</reference>
<feature type="compositionally biased region" description="Acidic residues" evidence="1">
    <location>
        <begin position="21"/>
        <end position="31"/>
    </location>
</feature>
<gene>
    <name evidence="2" type="ORF">C1SCF055_LOCUS26941</name>
</gene>
<dbReference type="EMBL" id="CAMXCT020002848">
    <property type="protein sequence ID" value="CAL1154228.1"/>
    <property type="molecule type" value="Genomic_DNA"/>
</dbReference>
<feature type="region of interest" description="Disordered" evidence="1">
    <location>
        <begin position="428"/>
        <end position="462"/>
    </location>
</feature>
<keyword evidence="4" id="KW-1185">Reference proteome</keyword>
<evidence type="ECO:0000313" key="3">
    <source>
        <dbReference type="EMBL" id="CAL4788165.1"/>
    </source>
</evidence>
<evidence type="ECO:0000313" key="4">
    <source>
        <dbReference type="Proteomes" id="UP001152797"/>
    </source>
</evidence>
<dbReference type="EMBL" id="CAMXCT030002848">
    <property type="protein sequence ID" value="CAL4788165.1"/>
    <property type="molecule type" value="Genomic_DNA"/>
</dbReference>
<dbReference type="OrthoDB" id="436008at2759"/>
<evidence type="ECO:0000313" key="2">
    <source>
        <dbReference type="EMBL" id="CAI4000853.1"/>
    </source>
</evidence>
<reference evidence="2" key="1">
    <citation type="submission" date="2022-10" db="EMBL/GenBank/DDBJ databases">
        <authorList>
            <person name="Chen Y."/>
            <person name="Dougan E. K."/>
            <person name="Chan C."/>
            <person name="Rhodes N."/>
            <person name="Thang M."/>
        </authorList>
    </citation>
    <scope>NUCLEOTIDE SEQUENCE</scope>
</reference>
<sequence>MDFDGEGVFDEHLQRQASEPNGDDEAPEVQESEGQQAPRKRRRTAKAGVGERAAAKTCFAGSCNVECVKGKRWCPDHNRMFDAMSYHARKDKETEAFNKVMSNAIEAERAFNRFSEDNPVDGKWARKRFIEWSQFKREHSLAIVQCDRRGAKPFEKNQWLQRGMHKMGWSKQQCLTEWEKHAKDTSVHRDSLGLDGSLRLWITVVEVKTEDVERTWFGRKSTSRVETSTAEKNLGDADRDLKFSEGLTARKDKMQIACEKLNEAKAKLGEAFSSDQDQEQKSKSSGNDVLSSYTTLLETCLNICAAWLDPVSLEQLESGSDQQPDDKDKDKDKNGEKVPTPPAVHQKQEYFLDCLKKAESQVRLSNGEMEISSLAICEFCRHLVMTATSSTWLVEFESNMKNTWAVQDVFQKSLLRIANDVTSYVNQKARNARRNEEKKKREEDSRATKARRAEAKAQAQKVKQGKIEGHPIFVIDEKMFRPFHDRSKRTPWTSERSKTWRNHPNVSVRLSEFGGTYKQTASFKSDGRSMAPILRNQGKSEADSLWAAMFPCQKVLDISKIPEGSSFMENCWYFGYDPKGSWAHFAPNGAGMIRCLASGEMRVICFGVKDVSDRMTEKGLVLNLEKMTEFVLSLAADDPIVAKGFAAQICQDDVIFVPPGMVLCEKSTSSILLYGARKSYILKNDAAMESYQICIDMLQASGRDPSKMKSVVQLYKTSAENVAPEAAAAGVPSPNIPLENVEASKIDDEKKDAEKAAGLTFDRSLCAGGLQVYSDYSGMAGEYEFLFQLGEALSPKVNFTVMHRRFCDISRVSQCILKQIAQTEVDDEPCVLCDINSRLPKHALSWLDAAMPSPEDSAESSAASYRSMERYLMENRHTIFPNATTDWCVVHNRRCSLFPESCQPDDDQLQPLVMNFAGTTCRGWSSAGKSRHFSDPSERPHAVWVTERRYRAEELQEALFFSECTPRYPVEVTVRVRAGERKMARARGHGFVTSGAKLEKHQILAPGQLVRLENYEKLYAETGMTDQSFFADLDQNVTGASTAGSMIPSLLTHGTMYALHAGRVVCPDELYVSHGYNVVPLPKNSAATSCRIKSFLKQMPTHQRLHLLGNAWHLPVVSAWCLYVLSHCVWVNRNMTVQPERSLLRKGGSRLCELDWDQSPEKKRKETADDNQ</sequence>
<protein>
    <submittedName>
        <fullName evidence="2">Uncharacterized protein</fullName>
    </submittedName>
</protein>
<feature type="region of interest" description="Disordered" evidence="1">
    <location>
        <begin position="1"/>
        <end position="48"/>
    </location>
</feature>
<evidence type="ECO:0000256" key="1">
    <source>
        <dbReference type="SAM" id="MobiDB-lite"/>
    </source>
</evidence>
<feature type="compositionally biased region" description="Basic and acidic residues" evidence="1">
    <location>
        <begin position="433"/>
        <end position="455"/>
    </location>
</feature>
<organism evidence="2">
    <name type="scientific">Cladocopium goreaui</name>
    <dbReference type="NCBI Taxonomy" id="2562237"/>
    <lineage>
        <taxon>Eukaryota</taxon>
        <taxon>Sar</taxon>
        <taxon>Alveolata</taxon>
        <taxon>Dinophyceae</taxon>
        <taxon>Suessiales</taxon>
        <taxon>Symbiodiniaceae</taxon>
        <taxon>Cladocopium</taxon>
    </lineage>
</organism>